<dbReference type="EMBL" id="CP024608">
    <property type="protein sequence ID" value="ATQ78727.1"/>
    <property type="molecule type" value="Genomic_DNA"/>
</dbReference>
<dbReference type="GO" id="GO:0000155">
    <property type="term" value="F:phosphorelay sensor kinase activity"/>
    <property type="evidence" value="ECO:0007669"/>
    <property type="project" value="InterPro"/>
</dbReference>
<evidence type="ECO:0000313" key="4">
    <source>
        <dbReference type="Proteomes" id="UP000229897"/>
    </source>
</evidence>
<dbReference type="InterPro" id="IPR036890">
    <property type="entry name" value="HATPase_C_sf"/>
</dbReference>
<keyword evidence="3" id="KW-0808">Transferase</keyword>
<keyword evidence="1" id="KW-0812">Transmembrane</keyword>
<evidence type="ECO:0000256" key="1">
    <source>
        <dbReference type="SAM" id="Phobius"/>
    </source>
</evidence>
<dbReference type="Gene3D" id="3.30.565.10">
    <property type="entry name" value="Histidine kinase-like ATPase, C-terminal domain"/>
    <property type="match status" value="1"/>
</dbReference>
<dbReference type="AlphaFoldDB" id="A0A2D2DUS6"/>
<name>A0A2D2DUS6_9BURK</name>
<evidence type="ECO:0000313" key="3">
    <source>
        <dbReference type="EMBL" id="ATQ78727.1"/>
    </source>
</evidence>
<protein>
    <submittedName>
        <fullName evidence="3">Sensor histidine kinase</fullName>
    </submittedName>
</protein>
<keyword evidence="3" id="KW-0418">Kinase</keyword>
<keyword evidence="1" id="KW-1133">Transmembrane helix</keyword>
<reference evidence="3" key="1">
    <citation type="submission" date="2017-10" db="EMBL/GenBank/DDBJ databases">
        <title>Massilia psychrophilum sp. nov., a novel purple-pigmented bacterium isolated from Tianshan glacier, Xinjiang Municipality, China.</title>
        <authorList>
            <person name="Wang H."/>
        </authorList>
    </citation>
    <scope>NUCLEOTIDE SEQUENCE [LARGE SCALE GENOMIC DNA]</scope>
    <source>
        <strain evidence="3">B2</strain>
    </source>
</reference>
<feature type="transmembrane region" description="Helical" evidence="1">
    <location>
        <begin position="12"/>
        <end position="34"/>
    </location>
</feature>
<dbReference type="Pfam" id="PF06580">
    <property type="entry name" value="His_kinase"/>
    <property type="match status" value="1"/>
</dbReference>
<proteinExistence type="predicted"/>
<dbReference type="OrthoDB" id="2514702at2"/>
<accession>A0A2D2DUS6</accession>
<feature type="transmembrane region" description="Helical" evidence="1">
    <location>
        <begin position="54"/>
        <end position="76"/>
    </location>
</feature>
<dbReference type="InterPro" id="IPR010559">
    <property type="entry name" value="Sig_transdc_His_kin_internal"/>
</dbReference>
<organism evidence="3 4">
    <name type="scientific">Massilia violaceinigra</name>
    <dbReference type="NCBI Taxonomy" id="2045208"/>
    <lineage>
        <taxon>Bacteria</taxon>
        <taxon>Pseudomonadati</taxon>
        <taxon>Pseudomonadota</taxon>
        <taxon>Betaproteobacteria</taxon>
        <taxon>Burkholderiales</taxon>
        <taxon>Oxalobacteraceae</taxon>
        <taxon>Telluria group</taxon>
        <taxon>Massilia</taxon>
    </lineage>
</organism>
<feature type="transmembrane region" description="Helical" evidence="1">
    <location>
        <begin position="88"/>
        <end position="112"/>
    </location>
</feature>
<keyword evidence="1" id="KW-0472">Membrane</keyword>
<gene>
    <name evidence="3" type="ORF">CR152_04930</name>
</gene>
<dbReference type="InterPro" id="IPR050640">
    <property type="entry name" value="Bact_2-comp_sensor_kinase"/>
</dbReference>
<dbReference type="GO" id="GO:0016020">
    <property type="term" value="C:membrane"/>
    <property type="evidence" value="ECO:0007669"/>
    <property type="project" value="InterPro"/>
</dbReference>
<dbReference type="Proteomes" id="UP000229897">
    <property type="component" value="Chromosome"/>
</dbReference>
<evidence type="ECO:0000259" key="2">
    <source>
        <dbReference type="Pfam" id="PF06580"/>
    </source>
</evidence>
<keyword evidence="4" id="KW-1185">Reference proteome</keyword>
<dbReference type="PANTHER" id="PTHR34220:SF7">
    <property type="entry name" value="SENSOR HISTIDINE KINASE YPDA"/>
    <property type="match status" value="1"/>
</dbReference>
<dbReference type="KEGG" id="mass:CR152_04930"/>
<feature type="transmembrane region" description="Helical" evidence="1">
    <location>
        <begin position="132"/>
        <end position="153"/>
    </location>
</feature>
<dbReference type="SUPFAM" id="SSF55874">
    <property type="entry name" value="ATPase domain of HSP90 chaperone/DNA topoisomerase II/histidine kinase"/>
    <property type="match status" value="1"/>
</dbReference>
<feature type="domain" description="Signal transduction histidine kinase internal region" evidence="2">
    <location>
        <begin position="183"/>
        <end position="262"/>
    </location>
</feature>
<sequence>MITAQNPPRPSSLPKALLTIVLIWTVLCAIGAVGNHSDELQRGGFSRSYAHMFWLWWREHLLLMAMSFGCYAFFTARPAALGSVPRILAAYLLVAAVFTPLDLLNAGMLKLYDEGTLSGLAPVVDAALARSRFWQFMALVWVTFTFVAVVAVCSWREGRRREQAWMRSQSDNLKLRLELEQQRLLALRGQLEPHFLFNALNAISALVRSDDKRVALDGINHLSALLRYALEASARDHVGVREECQFLDDYLALQRLRYGARLQVSVEGDSEAVLAGDMPPLLLQPLIENALRHDLDCHDRPSDIRVAFAATVDRLSIHVSNPAGEARSANPGLGLGLRHTRARLQLAYGDGAALQTGLKDGRFVVDIRMPLHAPDK</sequence>
<dbReference type="PANTHER" id="PTHR34220">
    <property type="entry name" value="SENSOR HISTIDINE KINASE YPDA"/>
    <property type="match status" value="1"/>
</dbReference>